<sequence length="30" mass="3326">MTTSKNLGQSNVERHAFEVYSESGPTINNN</sequence>
<dbReference type="EMBL" id="JYDJ01002678">
    <property type="protein sequence ID" value="KRX30163.1"/>
    <property type="molecule type" value="Genomic_DNA"/>
</dbReference>
<feature type="compositionally biased region" description="Polar residues" evidence="1">
    <location>
        <begin position="1"/>
        <end position="11"/>
    </location>
</feature>
<gene>
    <name evidence="2" type="ORF">T05_8412</name>
</gene>
<organism evidence="2 3">
    <name type="scientific">Trichinella murrelli</name>
    <dbReference type="NCBI Taxonomy" id="144512"/>
    <lineage>
        <taxon>Eukaryota</taxon>
        <taxon>Metazoa</taxon>
        <taxon>Ecdysozoa</taxon>
        <taxon>Nematoda</taxon>
        <taxon>Enoplea</taxon>
        <taxon>Dorylaimia</taxon>
        <taxon>Trichinellida</taxon>
        <taxon>Trichinellidae</taxon>
        <taxon>Trichinella</taxon>
    </lineage>
</organism>
<accession>A0A0V0SUY2</accession>
<protein>
    <submittedName>
        <fullName evidence="2">Uncharacterized protein</fullName>
    </submittedName>
</protein>
<dbReference type="Proteomes" id="UP000055048">
    <property type="component" value="Unassembled WGS sequence"/>
</dbReference>
<evidence type="ECO:0000313" key="3">
    <source>
        <dbReference type="Proteomes" id="UP000055048"/>
    </source>
</evidence>
<feature type="region of interest" description="Disordered" evidence="1">
    <location>
        <begin position="1"/>
        <end position="30"/>
    </location>
</feature>
<evidence type="ECO:0000313" key="2">
    <source>
        <dbReference type="EMBL" id="KRX30163.1"/>
    </source>
</evidence>
<comment type="caution">
    <text evidence="2">The sequence shown here is derived from an EMBL/GenBank/DDBJ whole genome shotgun (WGS) entry which is preliminary data.</text>
</comment>
<proteinExistence type="predicted"/>
<keyword evidence="3" id="KW-1185">Reference proteome</keyword>
<dbReference type="AlphaFoldDB" id="A0A0V0SUY2"/>
<evidence type="ECO:0000256" key="1">
    <source>
        <dbReference type="SAM" id="MobiDB-lite"/>
    </source>
</evidence>
<reference evidence="2 3" key="1">
    <citation type="submission" date="2015-01" db="EMBL/GenBank/DDBJ databases">
        <title>Evolution of Trichinella species and genotypes.</title>
        <authorList>
            <person name="Korhonen P.K."/>
            <person name="Edoardo P."/>
            <person name="Giuseppe L.R."/>
            <person name="Gasser R.B."/>
        </authorList>
    </citation>
    <scope>NUCLEOTIDE SEQUENCE [LARGE SCALE GENOMIC DNA]</scope>
    <source>
        <strain evidence="2">ISS417</strain>
    </source>
</reference>
<name>A0A0V0SUY2_9BILA</name>